<accession>A0AAD8C452</accession>
<protein>
    <submittedName>
        <fullName evidence="1">Uncharacterized protein</fullName>
    </submittedName>
</protein>
<name>A0AAD8C452_BIOPF</name>
<gene>
    <name evidence="1" type="ORF">Bpfe_004900</name>
</gene>
<evidence type="ECO:0000313" key="2">
    <source>
        <dbReference type="Proteomes" id="UP001233172"/>
    </source>
</evidence>
<organism evidence="1 2">
    <name type="scientific">Biomphalaria pfeifferi</name>
    <name type="common">Bloodfluke planorb</name>
    <name type="synonym">Freshwater snail</name>
    <dbReference type="NCBI Taxonomy" id="112525"/>
    <lineage>
        <taxon>Eukaryota</taxon>
        <taxon>Metazoa</taxon>
        <taxon>Spiralia</taxon>
        <taxon>Lophotrochozoa</taxon>
        <taxon>Mollusca</taxon>
        <taxon>Gastropoda</taxon>
        <taxon>Heterobranchia</taxon>
        <taxon>Euthyneura</taxon>
        <taxon>Panpulmonata</taxon>
        <taxon>Hygrophila</taxon>
        <taxon>Lymnaeoidea</taxon>
        <taxon>Planorbidae</taxon>
        <taxon>Biomphalaria</taxon>
    </lineage>
</organism>
<sequence length="172" mass="20236">MYHYFCSDTGIDVSVFQKLQRSDYWTYPNCDLVLTEIEDIYMFQWPFCGDIKTNFMATAACELKSYFTYKSPEPNITPILFNTYVQDRESLDRIPSTESLDRIPGHNPFYRIPGQNPFYRIPGQNPWTESLLQNPWTESLDRIPAVMWDERISPSKRSRLIKKEKRTISPAG</sequence>
<comment type="caution">
    <text evidence="1">The sequence shown here is derived from an EMBL/GenBank/DDBJ whole genome shotgun (WGS) entry which is preliminary data.</text>
</comment>
<dbReference type="Proteomes" id="UP001233172">
    <property type="component" value="Unassembled WGS sequence"/>
</dbReference>
<proteinExistence type="predicted"/>
<dbReference type="EMBL" id="JASAOG010000013">
    <property type="protein sequence ID" value="KAK0065467.1"/>
    <property type="molecule type" value="Genomic_DNA"/>
</dbReference>
<keyword evidence="2" id="KW-1185">Reference proteome</keyword>
<dbReference type="AlphaFoldDB" id="A0AAD8C452"/>
<reference evidence="1" key="1">
    <citation type="journal article" date="2023" name="PLoS Negl. Trop. Dis.">
        <title>A genome sequence for Biomphalaria pfeifferi, the major vector snail for the human-infecting parasite Schistosoma mansoni.</title>
        <authorList>
            <person name="Bu L."/>
            <person name="Lu L."/>
            <person name="Laidemitt M.R."/>
            <person name="Zhang S.M."/>
            <person name="Mutuku M."/>
            <person name="Mkoji G."/>
            <person name="Steinauer M."/>
            <person name="Loker E.S."/>
        </authorList>
    </citation>
    <scope>NUCLEOTIDE SEQUENCE</scope>
    <source>
        <strain evidence="1">KasaAsao</strain>
    </source>
</reference>
<evidence type="ECO:0000313" key="1">
    <source>
        <dbReference type="EMBL" id="KAK0065467.1"/>
    </source>
</evidence>
<reference evidence="1" key="2">
    <citation type="submission" date="2023-04" db="EMBL/GenBank/DDBJ databases">
        <authorList>
            <person name="Bu L."/>
            <person name="Lu L."/>
            <person name="Laidemitt M.R."/>
            <person name="Zhang S.M."/>
            <person name="Mutuku M."/>
            <person name="Mkoji G."/>
            <person name="Steinauer M."/>
            <person name="Loker E.S."/>
        </authorList>
    </citation>
    <scope>NUCLEOTIDE SEQUENCE</scope>
    <source>
        <strain evidence="1">KasaAsao</strain>
        <tissue evidence="1">Whole Snail</tissue>
    </source>
</reference>